<keyword evidence="1" id="KW-1133">Transmembrane helix</keyword>
<name>A0ABV7YGB0_9ACTN</name>
<feature type="transmembrane region" description="Helical" evidence="1">
    <location>
        <begin position="134"/>
        <end position="159"/>
    </location>
</feature>
<reference evidence="3" key="1">
    <citation type="journal article" date="2019" name="Int. J. Syst. Evol. Microbiol.">
        <title>The Global Catalogue of Microorganisms (GCM) 10K type strain sequencing project: providing services to taxonomists for standard genome sequencing and annotation.</title>
        <authorList>
            <consortium name="The Broad Institute Genomics Platform"/>
            <consortium name="The Broad Institute Genome Sequencing Center for Infectious Disease"/>
            <person name="Wu L."/>
            <person name="Ma J."/>
        </authorList>
    </citation>
    <scope>NUCLEOTIDE SEQUENCE [LARGE SCALE GENOMIC DNA]</scope>
    <source>
        <strain evidence="3">CGMCC 4.7241</strain>
    </source>
</reference>
<keyword evidence="1" id="KW-0472">Membrane</keyword>
<evidence type="ECO:0000313" key="2">
    <source>
        <dbReference type="EMBL" id="MFC3762705.1"/>
    </source>
</evidence>
<dbReference type="PANTHER" id="PTHR39165">
    <property type="entry name" value="IG HYPOTHETICAL 17883"/>
    <property type="match status" value="1"/>
</dbReference>
<evidence type="ECO:0000256" key="1">
    <source>
        <dbReference type="SAM" id="Phobius"/>
    </source>
</evidence>
<dbReference type="Proteomes" id="UP001595699">
    <property type="component" value="Unassembled WGS sequence"/>
</dbReference>
<dbReference type="RefSeq" id="WP_205118978.1">
    <property type="nucleotide sequence ID" value="NZ_JAFBCM010000001.1"/>
</dbReference>
<proteinExistence type="predicted"/>
<organism evidence="2 3">
    <name type="scientific">Tenggerimyces flavus</name>
    <dbReference type="NCBI Taxonomy" id="1708749"/>
    <lineage>
        <taxon>Bacteria</taxon>
        <taxon>Bacillati</taxon>
        <taxon>Actinomycetota</taxon>
        <taxon>Actinomycetes</taxon>
        <taxon>Propionibacteriales</taxon>
        <taxon>Nocardioidaceae</taxon>
        <taxon>Tenggerimyces</taxon>
    </lineage>
</organism>
<evidence type="ECO:0000313" key="3">
    <source>
        <dbReference type="Proteomes" id="UP001595699"/>
    </source>
</evidence>
<dbReference type="EMBL" id="JBHRZH010000015">
    <property type="protein sequence ID" value="MFC3762705.1"/>
    <property type="molecule type" value="Genomic_DNA"/>
</dbReference>
<comment type="caution">
    <text evidence="2">The sequence shown here is derived from an EMBL/GenBank/DDBJ whole genome shotgun (WGS) entry which is preliminary data.</text>
</comment>
<keyword evidence="3" id="KW-1185">Reference proteome</keyword>
<feature type="transmembrane region" description="Helical" evidence="1">
    <location>
        <begin position="6"/>
        <end position="39"/>
    </location>
</feature>
<feature type="transmembrane region" description="Helical" evidence="1">
    <location>
        <begin position="84"/>
        <end position="113"/>
    </location>
</feature>
<sequence length="160" mass="16796">MNTLGLVLVGIAMAVGLAGIVVPILPGIILVWLAILVWALEEQSAVGWWILAITGVLLIVSQVVKYVLPGRDLSKAGVPNSTLWIGGLAALVGFFVIPVVGVFVGFIAGIYLAERVRLKTHDAAWPSTVAALKAAGISILVELAFGVAMFLTWLITVIVT</sequence>
<accession>A0ABV7YGB0</accession>
<dbReference type="InterPro" id="IPR007403">
    <property type="entry name" value="DUF456"/>
</dbReference>
<protein>
    <submittedName>
        <fullName evidence="2">DUF456 domain-containing protein</fullName>
    </submittedName>
</protein>
<gene>
    <name evidence="2" type="ORF">ACFOUW_17820</name>
</gene>
<dbReference type="PANTHER" id="PTHR39165:SF1">
    <property type="entry name" value="DUF456 DOMAIN-CONTAINING PROTEIN"/>
    <property type="match status" value="1"/>
</dbReference>
<feature type="transmembrane region" description="Helical" evidence="1">
    <location>
        <begin position="46"/>
        <end position="64"/>
    </location>
</feature>
<dbReference type="Pfam" id="PF04306">
    <property type="entry name" value="DUF456"/>
    <property type="match status" value="1"/>
</dbReference>
<keyword evidence="1" id="KW-0812">Transmembrane</keyword>